<dbReference type="PROSITE" id="PS50109">
    <property type="entry name" value="HIS_KIN"/>
    <property type="match status" value="1"/>
</dbReference>
<dbReference type="PANTHER" id="PTHR43047:SF72">
    <property type="entry name" value="OSMOSENSING HISTIDINE PROTEIN KINASE SLN1"/>
    <property type="match status" value="1"/>
</dbReference>
<proteinExistence type="predicted"/>
<gene>
    <name evidence="10" type="ORF">BZM27_43465</name>
</gene>
<dbReference type="InterPro" id="IPR036097">
    <property type="entry name" value="HisK_dim/P_sf"/>
</dbReference>
<dbReference type="InterPro" id="IPR000014">
    <property type="entry name" value="PAS"/>
</dbReference>
<dbReference type="InterPro" id="IPR004358">
    <property type="entry name" value="Sig_transdc_His_kin-like_C"/>
</dbReference>
<keyword evidence="11" id="KW-1185">Reference proteome</keyword>
<dbReference type="SUPFAM" id="SSF55785">
    <property type="entry name" value="PYP-like sensor domain (PAS domain)"/>
    <property type="match status" value="1"/>
</dbReference>
<accession>A0A4R0X1Z3</accession>
<keyword evidence="7" id="KW-0175">Coiled coil</keyword>
<keyword evidence="5" id="KW-0808">Transferase</keyword>
<dbReference type="InterPro" id="IPR000700">
    <property type="entry name" value="PAS-assoc_C"/>
</dbReference>
<feature type="coiled-coil region" evidence="7">
    <location>
        <begin position="149"/>
        <end position="176"/>
    </location>
</feature>
<comment type="caution">
    <text evidence="10">The sequence shown here is derived from an EMBL/GenBank/DDBJ whole genome shotgun (WGS) entry which is preliminary data.</text>
</comment>
<dbReference type="PROSITE" id="PS50113">
    <property type="entry name" value="PAC"/>
    <property type="match status" value="1"/>
</dbReference>
<dbReference type="InterPro" id="IPR005467">
    <property type="entry name" value="His_kinase_dom"/>
</dbReference>
<dbReference type="EMBL" id="MWML01000292">
    <property type="protein sequence ID" value="TCG04083.1"/>
    <property type="molecule type" value="Genomic_DNA"/>
</dbReference>
<dbReference type="AlphaFoldDB" id="A0A4R0X1Z3"/>
<dbReference type="SMART" id="SM00387">
    <property type="entry name" value="HATPase_c"/>
    <property type="match status" value="1"/>
</dbReference>
<feature type="domain" description="PAC" evidence="9">
    <location>
        <begin position="250"/>
        <end position="303"/>
    </location>
</feature>
<comment type="subcellular location">
    <subcellularLocation>
        <location evidence="2">Cell inner membrane</location>
        <topology evidence="2">Multi-pass membrane protein</topology>
    </subcellularLocation>
</comment>
<dbReference type="InterPro" id="IPR035965">
    <property type="entry name" value="PAS-like_dom_sf"/>
</dbReference>
<reference evidence="10 11" key="1">
    <citation type="submission" date="2017-02" db="EMBL/GenBank/DDBJ databases">
        <title>Paraburkholderia sophoroidis sp. nov. and Paraburkholderia steynii sp. nov. rhizobial symbionts of the fynbos legume Hypocalyptus sophoroides.</title>
        <authorList>
            <person name="Steenkamp E.T."/>
            <person name="Beukes C.W."/>
            <person name="Van Zyl E."/>
            <person name="Avontuur J."/>
            <person name="Chan W.Y."/>
            <person name="Hassen A."/>
            <person name="Palmer M."/>
            <person name="Mthombeni L."/>
            <person name="Phalane F."/>
            <person name="Sereme K."/>
            <person name="Venter S.N."/>
        </authorList>
    </citation>
    <scope>NUCLEOTIDE SEQUENCE [LARGE SCALE GENOMIC DNA]</scope>
    <source>
        <strain evidence="10 11">HC1.1ba</strain>
    </source>
</reference>
<dbReference type="Gene3D" id="2.10.70.100">
    <property type="match status" value="1"/>
</dbReference>
<evidence type="ECO:0000256" key="2">
    <source>
        <dbReference type="ARBA" id="ARBA00004429"/>
    </source>
</evidence>
<dbReference type="Gene3D" id="3.30.450.20">
    <property type="entry name" value="PAS domain"/>
    <property type="match status" value="1"/>
</dbReference>
<evidence type="ECO:0000256" key="3">
    <source>
        <dbReference type="ARBA" id="ARBA00012438"/>
    </source>
</evidence>
<dbReference type="Gene3D" id="1.10.287.130">
    <property type="match status" value="1"/>
</dbReference>
<keyword evidence="6" id="KW-0418">Kinase</keyword>
<dbReference type="NCBIfam" id="TIGR00229">
    <property type="entry name" value="sensory_box"/>
    <property type="match status" value="1"/>
</dbReference>
<dbReference type="InterPro" id="IPR003661">
    <property type="entry name" value="HisK_dim/P_dom"/>
</dbReference>
<evidence type="ECO:0000256" key="1">
    <source>
        <dbReference type="ARBA" id="ARBA00000085"/>
    </source>
</evidence>
<evidence type="ECO:0000256" key="5">
    <source>
        <dbReference type="ARBA" id="ARBA00022679"/>
    </source>
</evidence>
<name>A0A4R0X1Z3_9BURK</name>
<dbReference type="Proteomes" id="UP000294200">
    <property type="component" value="Unassembled WGS sequence"/>
</dbReference>
<protein>
    <recommendedName>
        <fullName evidence="3">histidine kinase</fullName>
        <ecNumber evidence="3">2.7.13.3</ecNumber>
    </recommendedName>
</protein>
<organism evidence="10 11">
    <name type="scientific">Paraburkholderia steynii</name>
    <dbReference type="NCBI Taxonomy" id="1245441"/>
    <lineage>
        <taxon>Bacteria</taxon>
        <taxon>Pseudomonadati</taxon>
        <taxon>Pseudomonadota</taxon>
        <taxon>Betaproteobacteria</taxon>
        <taxon>Burkholderiales</taxon>
        <taxon>Burkholderiaceae</taxon>
        <taxon>Paraburkholderia</taxon>
    </lineage>
</organism>
<dbReference type="GO" id="GO:0009927">
    <property type="term" value="F:histidine phosphotransfer kinase activity"/>
    <property type="evidence" value="ECO:0007669"/>
    <property type="project" value="TreeGrafter"/>
</dbReference>
<evidence type="ECO:0000256" key="7">
    <source>
        <dbReference type="SAM" id="Coils"/>
    </source>
</evidence>
<evidence type="ECO:0000256" key="6">
    <source>
        <dbReference type="ARBA" id="ARBA00022777"/>
    </source>
</evidence>
<dbReference type="CDD" id="cd00082">
    <property type="entry name" value="HisKA"/>
    <property type="match status" value="1"/>
</dbReference>
<dbReference type="InterPro" id="IPR036890">
    <property type="entry name" value="HATPase_C_sf"/>
</dbReference>
<evidence type="ECO:0000313" key="11">
    <source>
        <dbReference type="Proteomes" id="UP000294200"/>
    </source>
</evidence>
<evidence type="ECO:0000259" key="9">
    <source>
        <dbReference type="PROSITE" id="PS50113"/>
    </source>
</evidence>
<dbReference type="PANTHER" id="PTHR43047">
    <property type="entry name" value="TWO-COMPONENT HISTIDINE PROTEIN KINASE"/>
    <property type="match status" value="1"/>
</dbReference>
<dbReference type="EC" id="2.7.13.3" evidence="3"/>
<dbReference type="Pfam" id="PF00512">
    <property type="entry name" value="HisKA"/>
    <property type="match status" value="1"/>
</dbReference>
<dbReference type="SMART" id="SM00388">
    <property type="entry name" value="HisKA"/>
    <property type="match status" value="1"/>
</dbReference>
<dbReference type="GO" id="GO:0005886">
    <property type="term" value="C:plasma membrane"/>
    <property type="evidence" value="ECO:0007669"/>
    <property type="project" value="UniProtKB-SubCell"/>
</dbReference>
<feature type="domain" description="Histidine kinase" evidence="8">
    <location>
        <begin position="314"/>
        <end position="516"/>
    </location>
</feature>
<comment type="catalytic activity">
    <reaction evidence="1">
        <text>ATP + protein L-histidine = ADP + protein N-phospho-L-histidine.</text>
        <dbReference type="EC" id="2.7.13.3"/>
    </reaction>
</comment>
<sequence>MKARRTEPLRKLPAYLEQKRGLIAQRWLAAIRADPVIEQSRRLTPEQLVDDLPGIYEEICEELKIAGRGRIPIRIERDARQHGRYRWMQGYRLDELFRELDLLRKCVREATAEFFLESPPRSKKLEARAYQTIEELFSATLHSAIGQLLKEQDQRVADLLRERDRALAAQQESEERLRMAAAATELGIFEWKLAEKSAVWENVWMYRITGQPPENGPMSGEEFTQTVVHPDDVVQLEEQFNEGKIPGRQVHATFRIFRKSDRALRVVEMCGRFRFVDDGIANCFIGTLADITERKQVEDARQEADRHKDVFLATLAHELRNPLTPIRNGAQVMKQYLPSLPPQVQSVQAVIERQSRYLTDLVDDLLDVSRIATGKIKLKRSIFDLKEAVAQAIEIGLPLAEARRLRLTVHLPDEAVFVNGDPTRLTQVMSNLLDNAIKYTRAGGDVRLTVQAEGDAAMVSVEDTGIGIPADELPHLFDLFVQVDPMTRRSRSGLGIGLSIVHSVVEMHGGGIAVTSAGPGQGSHSRCVCLLRQRLRSTNPNP</sequence>
<evidence type="ECO:0000259" key="8">
    <source>
        <dbReference type="PROSITE" id="PS50109"/>
    </source>
</evidence>
<dbReference type="PRINTS" id="PR00344">
    <property type="entry name" value="BCTRLSENSOR"/>
</dbReference>
<keyword evidence="4" id="KW-0597">Phosphoprotein</keyword>
<evidence type="ECO:0000256" key="4">
    <source>
        <dbReference type="ARBA" id="ARBA00022553"/>
    </source>
</evidence>
<dbReference type="Gene3D" id="3.30.565.10">
    <property type="entry name" value="Histidine kinase-like ATPase, C-terminal domain"/>
    <property type="match status" value="1"/>
</dbReference>
<dbReference type="SUPFAM" id="SSF55874">
    <property type="entry name" value="ATPase domain of HSP90 chaperone/DNA topoisomerase II/histidine kinase"/>
    <property type="match status" value="1"/>
</dbReference>
<evidence type="ECO:0000313" key="10">
    <source>
        <dbReference type="EMBL" id="TCG04083.1"/>
    </source>
</evidence>
<dbReference type="FunFam" id="3.30.565.10:FF:000006">
    <property type="entry name" value="Sensor histidine kinase WalK"/>
    <property type="match status" value="1"/>
</dbReference>
<dbReference type="Pfam" id="PF02518">
    <property type="entry name" value="HATPase_c"/>
    <property type="match status" value="1"/>
</dbReference>
<dbReference type="GO" id="GO:0000155">
    <property type="term" value="F:phosphorelay sensor kinase activity"/>
    <property type="evidence" value="ECO:0007669"/>
    <property type="project" value="InterPro"/>
</dbReference>
<dbReference type="SUPFAM" id="SSF47384">
    <property type="entry name" value="Homodimeric domain of signal transducing histidine kinase"/>
    <property type="match status" value="1"/>
</dbReference>
<dbReference type="InterPro" id="IPR003594">
    <property type="entry name" value="HATPase_dom"/>
</dbReference>